<comment type="caution">
    <text evidence="7">The sequence shown here is derived from an EMBL/GenBank/DDBJ whole genome shotgun (WGS) entry which is preliminary data.</text>
</comment>
<evidence type="ECO:0000256" key="4">
    <source>
        <dbReference type="ARBA" id="ARBA00023136"/>
    </source>
</evidence>
<evidence type="ECO:0000256" key="6">
    <source>
        <dbReference type="SAM" id="Phobius"/>
    </source>
</evidence>
<evidence type="ECO:0000256" key="5">
    <source>
        <dbReference type="SAM" id="MobiDB-lite"/>
    </source>
</evidence>
<keyword evidence="2 6" id="KW-0812">Transmembrane</keyword>
<dbReference type="GO" id="GO:0005886">
    <property type="term" value="C:plasma membrane"/>
    <property type="evidence" value="ECO:0007669"/>
    <property type="project" value="TreeGrafter"/>
</dbReference>
<dbReference type="Proteomes" id="UP001488838">
    <property type="component" value="Unassembled WGS sequence"/>
</dbReference>
<feature type="compositionally biased region" description="Polar residues" evidence="5">
    <location>
        <begin position="271"/>
        <end position="291"/>
    </location>
</feature>
<sequence length="309" mass="34577">MHSSRWIAQVVASEFSLVAFLLLLVMVFSKKWVYPSKSRFHQRYPKNITHRLYTSIHTMSTGLLYTCISRSCSVSDSGKGESLHPGPGPACLDLSGGPHGLLPSYQPSSFGLQDGFAGMVISRDHVLSLVNSPDPVEDVISLDNFKLWTNHPVLGVAKISFTLAVGLGFALTAWLHLLYLPRLQKMPFFGLIGIILSFCEVSFIFLTLLLFPVNLWMYELKKNISVPIGWTYFVGWLVLILHLTCGILCYLNHKNFWKLIMDSSSSIISSPRNSASQGSRRSTVQPSNSQEDIPDPDKQKEKQGVIRFI</sequence>
<evidence type="ECO:0000256" key="3">
    <source>
        <dbReference type="ARBA" id="ARBA00022989"/>
    </source>
</evidence>
<feature type="compositionally biased region" description="Basic and acidic residues" evidence="5">
    <location>
        <begin position="295"/>
        <end position="309"/>
    </location>
</feature>
<dbReference type="EMBL" id="JBBHLL010000030">
    <property type="protein sequence ID" value="KAK7827510.1"/>
    <property type="molecule type" value="Genomic_DNA"/>
</dbReference>
<feature type="transmembrane region" description="Helical" evidence="6">
    <location>
        <begin position="230"/>
        <end position="251"/>
    </location>
</feature>
<feature type="region of interest" description="Disordered" evidence="5">
    <location>
        <begin position="270"/>
        <end position="309"/>
    </location>
</feature>
<dbReference type="AlphaFoldDB" id="A0AAW0JL19"/>
<protein>
    <recommendedName>
        <fullName evidence="9">Outer dense fiber protein 4</fullName>
    </recommendedName>
</protein>
<keyword evidence="3 6" id="KW-1133">Transmembrane helix</keyword>
<keyword evidence="8" id="KW-1185">Reference proteome</keyword>
<evidence type="ECO:0000256" key="1">
    <source>
        <dbReference type="ARBA" id="ARBA00004141"/>
    </source>
</evidence>
<accession>A0AAW0JL19</accession>
<evidence type="ECO:0000313" key="8">
    <source>
        <dbReference type="Proteomes" id="UP001488838"/>
    </source>
</evidence>
<feature type="transmembrane region" description="Helical" evidence="6">
    <location>
        <begin position="159"/>
        <end position="181"/>
    </location>
</feature>
<gene>
    <name evidence="7" type="ORF">U0070_026716</name>
</gene>
<reference evidence="7 8" key="1">
    <citation type="journal article" date="2023" name="bioRxiv">
        <title>Conserved and derived expression patterns and positive selection on dental genes reveal complex evolutionary context of ever-growing rodent molars.</title>
        <authorList>
            <person name="Calamari Z.T."/>
            <person name="Song A."/>
            <person name="Cohen E."/>
            <person name="Akter M."/>
            <person name="Roy R.D."/>
            <person name="Hallikas O."/>
            <person name="Christensen M.M."/>
            <person name="Li P."/>
            <person name="Marangoni P."/>
            <person name="Jernvall J."/>
            <person name="Klein O.D."/>
        </authorList>
    </citation>
    <scope>NUCLEOTIDE SEQUENCE [LARGE SCALE GENOMIC DNA]</scope>
    <source>
        <strain evidence="7">V071</strain>
    </source>
</reference>
<keyword evidence="4 6" id="KW-0472">Membrane</keyword>
<dbReference type="PANTHER" id="PTHR10671:SF94">
    <property type="entry name" value="OUTER DENSE FIBER PROTEIN 4"/>
    <property type="match status" value="1"/>
</dbReference>
<evidence type="ECO:0000256" key="2">
    <source>
        <dbReference type="ARBA" id="ARBA00022692"/>
    </source>
</evidence>
<name>A0AAW0JL19_MYOGA</name>
<dbReference type="PANTHER" id="PTHR10671">
    <property type="entry name" value="EPITHELIAL MEMBRANE PROTEIN-RELATED"/>
    <property type="match status" value="1"/>
</dbReference>
<feature type="transmembrane region" description="Helical" evidence="6">
    <location>
        <begin position="188"/>
        <end position="210"/>
    </location>
</feature>
<comment type="subcellular location">
    <subcellularLocation>
        <location evidence="1">Membrane</location>
        <topology evidence="1">Multi-pass membrane protein</topology>
    </subcellularLocation>
</comment>
<dbReference type="InterPro" id="IPR050579">
    <property type="entry name" value="PMP-22/EMP/MP20-like"/>
</dbReference>
<evidence type="ECO:0008006" key="9">
    <source>
        <dbReference type="Google" id="ProtNLM"/>
    </source>
</evidence>
<feature type="transmembrane region" description="Helical" evidence="6">
    <location>
        <begin position="6"/>
        <end position="29"/>
    </location>
</feature>
<organism evidence="7 8">
    <name type="scientific">Myodes glareolus</name>
    <name type="common">Bank vole</name>
    <name type="synonym">Clethrionomys glareolus</name>
    <dbReference type="NCBI Taxonomy" id="447135"/>
    <lineage>
        <taxon>Eukaryota</taxon>
        <taxon>Metazoa</taxon>
        <taxon>Chordata</taxon>
        <taxon>Craniata</taxon>
        <taxon>Vertebrata</taxon>
        <taxon>Euteleostomi</taxon>
        <taxon>Mammalia</taxon>
        <taxon>Eutheria</taxon>
        <taxon>Euarchontoglires</taxon>
        <taxon>Glires</taxon>
        <taxon>Rodentia</taxon>
        <taxon>Myomorpha</taxon>
        <taxon>Muroidea</taxon>
        <taxon>Cricetidae</taxon>
        <taxon>Arvicolinae</taxon>
        <taxon>Myodes</taxon>
    </lineage>
</organism>
<evidence type="ECO:0000313" key="7">
    <source>
        <dbReference type="EMBL" id="KAK7827510.1"/>
    </source>
</evidence>
<proteinExistence type="predicted"/>